<reference evidence="2" key="1">
    <citation type="submission" date="2020-10" db="EMBL/GenBank/DDBJ databases">
        <authorList>
            <person name="Gilroy R."/>
        </authorList>
    </citation>
    <scope>NUCLEOTIDE SEQUENCE</scope>
    <source>
        <strain evidence="2">C6-149</strain>
    </source>
</reference>
<dbReference type="Pfam" id="PF02602">
    <property type="entry name" value="HEM4"/>
    <property type="match status" value="1"/>
</dbReference>
<sequence>MNYFIAYPKEKIPVKFVEELSKHLTIYYPLRRLSFCELNVDQLNIIEKSDYLMFTSNFALKMFIKKYLSTKIFDFNGTYAVLSKKMAESLVSLGITKILISDEKEDKQSLINTIYKRKKSNCSICYLCGNKSDNTLGNNVHNIICYENVWNKSDIDRSKKDLCQYSFDRVLITSPSSFQRYKKIFPKNQLIKQKFYTLGDRTKKVIENEGYCAVGPNSKTNVLKNILSLMLENVQ</sequence>
<dbReference type="AlphaFoldDB" id="A0A9D9EB69"/>
<evidence type="ECO:0000313" key="2">
    <source>
        <dbReference type="EMBL" id="MBO8442074.1"/>
    </source>
</evidence>
<dbReference type="EMBL" id="JADIMP010000103">
    <property type="protein sequence ID" value="MBO8442074.1"/>
    <property type="molecule type" value="Genomic_DNA"/>
</dbReference>
<comment type="caution">
    <text evidence="2">The sequence shown here is derived from an EMBL/GenBank/DDBJ whole genome shotgun (WGS) entry which is preliminary data.</text>
</comment>
<dbReference type="InterPro" id="IPR003754">
    <property type="entry name" value="4pyrrol_synth_uPrphyn_synth"/>
</dbReference>
<dbReference type="Proteomes" id="UP000823614">
    <property type="component" value="Unassembled WGS sequence"/>
</dbReference>
<evidence type="ECO:0000313" key="3">
    <source>
        <dbReference type="Proteomes" id="UP000823614"/>
    </source>
</evidence>
<dbReference type="Gene3D" id="3.40.50.10090">
    <property type="match status" value="1"/>
</dbReference>
<feature type="domain" description="Tetrapyrrole biosynthesis uroporphyrinogen III synthase" evidence="1">
    <location>
        <begin position="43"/>
        <end position="213"/>
    </location>
</feature>
<dbReference type="InterPro" id="IPR036108">
    <property type="entry name" value="4pyrrol_syn_uPrphyn_synt_sf"/>
</dbReference>
<proteinExistence type="predicted"/>
<reference evidence="2" key="2">
    <citation type="journal article" date="2021" name="PeerJ">
        <title>Extensive microbial diversity within the chicken gut microbiome revealed by metagenomics and culture.</title>
        <authorList>
            <person name="Gilroy R."/>
            <person name="Ravi A."/>
            <person name="Getino M."/>
            <person name="Pursley I."/>
            <person name="Horton D.L."/>
            <person name="Alikhan N.F."/>
            <person name="Baker D."/>
            <person name="Gharbi K."/>
            <person name="Hall N."/>
            <person name="Watson M."/>
            <person name="Adriaenssens E.M."/>
            <person name="Foster-Nyarko E."/>
            <person name="Jarju S."/>
            <person name="Secka A."/>
            <person name="Antonio M."/>
            <person name="Oren A."/>
            <person name="Chaudhuri R.R."/>
            <person name="La Ragione R."/>
            <person name="Hildebrand F."/>
            <person name="Pallen M.J."/>
        </authorList>
    </citation>
    <scope>NUCLEOTIDE SEQUENCE</scope>
    <source>
        <strain evidence="2">C6-149</strain>
    </source>
</reference>
<dbReference type="GO" id="GO:0004852">
    <property type="term" value="F:uroporphyrinogen-III synthase activity"/>
    <property type="evidence" value="ECO:0007669"/>
    <property type="project" value="InterPro"/>
</dbReference>
<dbReference type="SUPFAM" id="SSF69618">
    <property type="entry name" value="HemD-like"/>
    <property type="match status" value="1"/>
</dbReference>
<name>A0A9D9EB69_9LACO</name>
<organism evidence="2 3">
    <name type="scientific">Candidatus Gallilactobacillus intestinavium</name>
    <dbReference type="NCBI Taxonomy" id="2840838"/>
    <lineage>
        <taxon>Bacteria</taxon>
        <taxon>Bacillati</taxon>
        <taxon>Bacillota</taxon>
        <taxon>Bacilli</taxon>
        <taxon>Lactobacillales</taxon>
        <taxon>Lactobacillaceae</taxon>
        <taxon>Lactobacillaceae incertae sedis</taxon>
        <taxon>Candidatus Gallilactobacillus</taxon>
    </lineage>
</organism>
<accession>A0A9D9EB69</accession>
<protein>
    <submittedName>
        <fullName evidence="2">Uroporphyrinogen-III synthase</fullName>
    </submittedName>
</protein>
<dbReference type="GO" id="GO:0033014">
    <property type="term" value="P:tetrapyrrole biosynthetic process"/>
    <property type="evidence" value="ECO:0007669"/>
    <property type="project" value="InterPro"/>
</dbReference>
<evidence type="ECO:0000259" key="1">
    <source>
        <dbReference type="Pfam" id="PF02602"/>
    </source>
</evidence>
<gene>
    <name evidence="2" type="ORF">IAA89_06595</name>
</gene>